<dbReference type="Proteomes" id="UP000663836">
    <property type="component" value="Unassembled WGS sequence"/>
</dbReference>
<dbReference type="EMBL" id="CAJOBD010007806">
    <property type="protein sequence ID" value="CAF4096099.1"/>
    <property type="molecule type" value="Genomic_DNA"/>
</dbReference>
<reference evidence="1" key="1">
    <citation type="submission" date="2021-02" db="EMBL/GenBank/DDBJ databases">
        <authorList>
            <person name="Nowell W R."/>
        </authorList>
    </citation>
    <scope>NUCLEOTIDE SEQUENCE</scope>
</reference>
<name>A0A814VTM7_9BILA</name>
<protein>
    <submittedName>
        <fullName evidence="1">Uncharacterized protein</fullName>
    </submittedName>
</protein>
<proteinExistence type="predicted"/>
<accession>A0A814VTM7</accession>
<evidence type="ECO:0000313" key="2">
    <source>
        <dbReference type="EMBL" id="CAF4096099.1"/>
    </source>
</evidence>
<evidence type="ECO:0000313" key="3">
    <source>
        <dbReference type="Proteomes" id="UP000663864"/>
    </source>
</evidence>
<organism evidence="1 3">
    <name type="scientific">Rotaria sordida</name>
    <dbReference type="NCBI Taxonomy" id="392033"/>
    <lineage>
        <taxon>Eukaryota</taxon>
        <taxon>Metazoa</taxon>
        <taxon>Spiralia</taxon>
        <taxon>Gnathifera</taxon>
        <taxon>Rotifera</taxon>
        <taxon>Eurotatoria</taxon>
        <taxon>Bdelloidea</taxon>
        <taxon>Philodinida</taxon>
        <taxon>Philodinidae</taxon>
        <taxon>Rotaria</taxon>
    </lineage>
</organism>
<evidence type="ECO:0000313" key="1">
    <source>
        <dbReference type="EMBL" id="CAF1193329.1"/>
    </source>
</evidence>
<dbReference type="Proteomes" id="UP000663864">
    <property type="component" value="Unassembled WGS sequence"/>
</dbReference>
<comment type="caution">
    <text evidence="1">The sequence shown here is derived from an EMBL/GenBank/DDBJ whole genome shotgun (WGS) entry which is preliminary data.</text>
</comment>
<dbReference type="EMBL" id="CAJNOT010001399">
    <property type="protein sequence ID" value="CAF1193329.1"/>
    <property type="molecule type" value="Genomic_DNA"/>
</dbReference>
<gene>
    <name evidence="2" type="ORF">JBS370_LOCUS31505</name>
    <name evidence="1" type="ORF">ZHD862_LOCUS22433</name>
</gene>
<dbReference type="AlphaFoldDB" id="A0A814VTM7"/>
<sequence>MQSTNIDIDFHSHSLLLKQSEQEYIQSKISNINSKQILSQFIHNRLKHPRKPCSPYLIQNHDRNRHRRRRRVPVTFDITHQSKNSNEIKNQLNLNKNKINNELLKPIENMEQEENHLNNSHEQINEQQAQLQRAIYNAKQTPLIPFIVDIDYHSLFDLSQQQNDLLTNILSLVHNVNEECSFFEQFRI</sequence>